<reference evidence="2" key="1">
    <citation type="submission" date="2017-10" db="EMBL/GenBank/DDBJ databases">
        <title>Completed PacBio SMRT sequence of Methylosinus trichosporium OB3b reveals presence of a third large plasmid.</title>
        <authorList>
            <person name="Charles T.C."/>
            <person name="Lynch M.D.J."/>
            <person name="Heil J.R."/>
            <person name="Cheng J."/>
        </authorList>
    </citation>
    <scope>NUCLEOTIDE SEQUENCE [LARGE SCALE GENOMIC DNA]</scope>
    <source>
        <strain evidence="2">OB3b</strain>
    </source>
</reference>
<dbReference type="EMBL" id="CP023737">
    <property type="protein sequence ID" value="ATQ66904.1"/>
    <property type="molecule type" value="Genomic_DNA"/>
</dbReference>
<accession>A0A2D2CW48</accession>
<dbReference type="STRING" id="595536.GCA_000178815_00435"/>
<evidence type="ECO:0000313" key="2">
    <source>
        <dbReference type="Proteomes" id="UP000230709"/>
    </source>
</evidence>
<dbReference type="AlphaFoldDB" id="A0A2D2CW48"/>
<gene>
    <name evidence="1" type="ORF">CQW49_02570</name>
</gene>
<keyword evidence="2" id="KW-1185">Reference proteome</keyword>
<dbReference type="KEGG" id="mtw:CQW49_02570"/>
<proteinExistence type="predicted"/>
<evidence type="ECO:0000313" key="1">
    <source>
        <dbReference type="EMBL" id="ATQ66904.1"/>
    </source>
</evidence>
<name>A0A2D2CW48_METT3</name>
<protein>
    <submittedName>
        <fullName evidence="1">Uncharacterized protein</fullName>
    </submittedName>
</protein>
<dbReference type="RefSeq" id="WP_003609680.1">
    <property type="nucleotide sequence ID" value="NZ_ADVE02000001.1"/>
</dbReference>
<sequence>MTATTTTRPVSPAGLTDTDELHWPGRVDCLEPLEEHVRRAARLSRALWNAIEPAGFKDERDRWALHELTADIADHASAAYFVLCRDADSAAAAPAPIPAPAVGPTGDAPSPLDTAYELALNQKNRSAGLATLLDAAFDARGRFDKDEAEGIARLARDIAKTSAEVFEAVRLASLNRVAK</sequence>
<organism evidence="1 2">
    <name type="scientific">Methylosinus trichosporium (strain ATCC 35070 / NCIMB 11131 / UNIQEM 75 / OB3b)</name>
    <dbReference type="NCBI Taxonomy" id="595536"/>
    <lineage>
        <taxon>Bacteria</taxon>
        <taxon>Pseudomonadati</taxon>
        <taxon>Pseudomonadota</taxon>
        <taxon>Alphaproteobacteria</taxon>
        <taxon>Hyphomicrobiales</taxon>
        <taxon>Methylocystaceae</taxon>
        <taxon>Methylosinus</taxon>
    </lineage>
</organism>
<dbReference type="Proteomes" id="UP000230709">
    <property type="component" value="Chromosome"/>
</dbReference>